<dbReference type="AlphaFoldDB" id="A2GEF4"/>
<dbReference type="PANTHER" id="PTHR23257:SF958">
    <property type="entry name" value="SERINE_THREONINE-PROTEIN KINASE WNK4"/>
    <property type="match status" value="1"/>
</dbReference>
<dbReference type="KEGG" id="tva:4742096"/>
<dbReference type="SMR" id="A2GEF4"/>
<dbReference type="PANTHER" id="PTHR23257">
    <property type="entry name" value="SERINE-THREONINE PROTEIN KINASE"/>
    <property type="match status" value="1"/>
</dbReference>
<name>A2GEF4_TRIV3</name>
<dbReference type="GO" id="GO:0005737">
    <property type="term" value="C:cytoplasm"/>
    <property type="evidence" value="ECO:0000318"/>
    <property type="project" value="GO_Central"/>
</dbReference>
<evidence type="ECO:0000256" key="1">
    <source>
        <dbReference type="SAM" id="MobiDB-lite"/>
    </source>
</evidence>
<dbReference type="PROSITE" id="PS00108">
    <property type="entry name" value="PROTEIN_KINASE_ST"/>
    <property type="match status" value="1"/>
</dbReference>
<dbReference type="SUPFAM" id="SSF56112">
    <property type="entry name" value="Protein kinase-like (PK-like)"/>
    <property type="match status" value="1"/>
</dbReference>
<feature type="compositionally biased region" description="Basic and acidic residues" evidence="1">
    <location>
        <begin position="175"/>
        <end position="204"/>
    </location>
</feature>
<dbReference type="InterPro" id="IPR050167">
    <property type="entry name" value="Ser_Thr_protein_kinase"/>
</dbReference>
<dbReference type="PROSITE" id="PS50011">
    <property type="entry name" value="PROTEIN_KINASE_DOM"/>
    <property type="match status" value="1"/>
</dbReference>
<keyword evidence="4" id="KW-1185">Reference proteome</keyword>
<dbReference type="VEuPathDB" id="TrichDB:TVAGG3_0025850"/>
<organism evidence="3 4">
    <name type="scientific">Trichomonas vaginalis (strain ATCC PRA-98 / G3)</name>
    <dbReference type="NCBI Taxonomy" id="412133"/>
    <lineage>
        <taxon>Eukaryota</taxon>
        <taxon>Metamonada</taxon>
        <taxon>Parabasalia</taxon>
        <taxon>Trichomonadida</taxon>
        <taxon>Trichomonadidae</taxon>
        <taxon>Trichomonas</taxon>
    </lineage>
</organism>
<evidence type="ECO:0000313" key="4">
    <source>
        <dbReference type="Proteomes" id="UP000001542"/>
    </source>
</evidence>
<dbReference type="Gene3D" id="1.10.510.10">
    <property type="entry name" value="Transferase(Phosphotransferase) domain 1"/>
    <property type="match status" value="1"/>
</dbReference>
<feature type="compositionally biased region" description="Basic residues" evidence="1">
    <location>
        <begin position="205"/>
        <end position="214"/>
    </location>
</feature>
<evidence type="ECO:0000313" key="3">
    <source>
        <dbReference type="EMBL" id="EAX84462.1"/>
    </source>
</evidence>
<proteinExistence type="predicted"/>
<protein>
    <submittedName>
        <fullName evidence="3">Protein kinase, putative</fullName>
    </submittedName>
</protein>
<dbReference type="Pfam" id="PF00069">
    <property type="entry name" value="Pkinase"/>
    <property type="match status" value="1"/>
</dbReference>
<dbReference type="GO" id="GO:0007165">
    <property type="term" value="P:signal transduction"/>
    <property type="evidence" value="ECO:0000318"/>
    <property type="project" value="GO_Central"/>
</dbReference>
<dbReference type="InParanoid" id="A2GEF4"/>
<dbReference type="Proteomes" id="UP000001542">
    <property type="component" value="Unassembled WGS sequence"/>
</dbReference>
<dbReference type="OrthoDB" id="4062651at2759"/>
<dbReference type="InterPro" id="IPR008271">
    <property type="entry name" value="Ser/Thr_kinase_AS"/>
</dbReference>
<accession>A2GEF4</accession>
<dbReference type="GO" id="GO:0005524">
    <property type="term" value="F:ATP binding"/>
    <property type="evidence" value="ECO:0007669"/>
    <property type="project" value="InterPro"/>
</dbReference>
<dbReference type="GO" id="GO:0004672">
    <property type="term" value="F:protein kinase activity"/>
    <property type="evidence" value="ECO:0000318"/>
    <property type="project" value="GO_Central"/>
</dbReference>
<dbReference type="STRING" id="5722.A2GEF4"/>
<dbReference type="RefSeq" id="XP_001297392.1">
    <property type="nucleotide sequence ID" value="XM_001297391.1"/>
</dbReference>
<dbReference type="SMART" id="SM00220">
    <property type="entry name" value="S_TKc"/>
    <property type="match status" value="1"/>
</dbReference>
<evidence type="ECO:0000259" key="2">
    <source>
        <dbReference type="PROSITE" id="PS50011"/>
    </source>
</evidence>
<reference evidence="3" key="1">
    <citation type="submission" date="2006-10" db="EMBL/GenBank/DDBJ databases">
        <authorList>
            <person name="Amadeo P."/>
            <person name="Zhao Q."/>
            <person name="Wortman J."/>
            <person name="Fraser-Liggett C."/>
            <person name="Carlton J."/>
        </authorList>
    </citation>
    <scope>NUCLEOTIDE SEQUENCE</scope>
    <source>
        <strain evidence="3">G3</strain>
    </source>
</reference>
<feature type="region of interest" description="Disordered" evidence="1">
    <location>
        <begin position="174"/>
        <end position="220"/>
    </location>
</feature>
<dbReference type="InterPro" id="IPR011009">
    <property type="entry name" value="Kinase-like_dom_sf"/>
</dbReference>
<feature type="domain" description="Protein kinase" evidence="2">
    <location>
        <begin position="1"/>
        <end position="139"/>
    </location>
</feature>
<reference evidence="3" key="2">
    <citation type="journal article" date="2007" name="Science">
        <title>Draft genome sequence of the sexually transmitted pathogen Trichomonas vaginalis.</title>
        <authorList>
            <person name="Carlton J.M."/>
            <person name="Hirt R.P."/>
            <person name="Silva J.C."/>
            <person name="Delcher A.L."/>
            <person name="Schatz M."/>
            <person name="Zhao Q."/>
            <person name="Wortman J.R."/>
            <person name="Bidwell S.L."/>
            <person name="Alsmark U.C.M."/>
            <person name="Besteiro S."/>
            <person name="Sicheritz-Ponten T."/>
            <person name="Noel C.J."/>
            <person name="Dacks J.B."/>
            <person name="Foster P.G."/>
            <person name="Simillion C."/>
            <person name="Van de Peer Y."/>
            <person name="Miranda-Saavedra D."/>
            <person name="Barton G.J."/>
            <person name="Westrop G.D."/>
            <person name="Mueller S."/>
            <person name="Dessi D."/>
            <person name="Fiori P.L."/>
            <person name="Ren Q."/>
            <person name="Paulsen I."/>
            <person name="Zhang H."/>
            <person name="Bastida-Corcuera F.D."/>
            <person name="Simoes-Barbosa A."/>
            <person name="Brown M.T."/>
            <person name="Hayes R.D."/>
            <person name="Mukherjee M."/>
            <person name="Okumura C.Y."/>
            <person name="Schneider R."/>
            <person name="Smith A.J."/>
            <person name="Vanacova S."/>
            <person name="Villalvazo M."/>
            <person name="Haas B.J."/>
            <person name="Pertea M."/>
            <person name="Feldblyum T.V."/>
            <person name="Utterback T.R."/>
            <person name="Shu C.L."/>
            <person name="Osoegawa K."/>
            <person name="de Jong P.J."/>
            <person name="Hrdy I."/>
            <person name="Horvathova L."/>
            <person name="Zubacova Z."/>
            <person name="Dolezal P."/>
            <person name="Malik S.B."/>
            <person name="Logsdon J.M. Jr."/>
            <person name="Henze K."/>
            <person name="Gupta A."/>
            <person name="Wang C.C."/>
            <person name="Dunne R.L."/>
            <person name="Upcroft J.A."/>
            <person name="Upcroft P."/>
            <person name="White O."/>
            <person name="Salzberg S.L."/>
            <person name="Tang P."/>
            <person name="Chiu C.-H."/>
            <person name="Lee Y.-S."/>
            <person name="Embley T.M."/>
            <person name="Coombs G.H."/>
            <person name="Mottram J.C."/>
            <person name="Tachezy J."/>
            <person name="Fraser-Liggett C.M."/>
            <person name="Johnson P.J."/>
        </authorList>
    </citation>
    <scope>NUCLEOTIDE SEQUENCE [LARGE SCALE GENOMIC DNA]</scope>
    <source>
        <strain evidence="3">G3</strain>
    </source>
</reference>
<sequence length="220" mass="25752">MGVSYDLMKLHEMGLIHRDLKSPNILLDQRLLPYICDFGIARQTGDRMTKDIEMDSRHYDNKVNVYSYGCILYEMLVHKYPYQDCTSYKAAANIMSGKRPELPNHDSQICSLISKCWAQDPEKRPPMRNIFKAFCKLKFQFDNTQEKGILALINIICKNDSKLAPKIKRWMNLTKESKTSSKKTDSKPKSSPPKETEQQPEVKKDKHHHHHHHDKDKEKH</sequence>
<keyword evidence="3" id="KW-0808">Transferase</keyword>
<keyword evidence="3" id="KW-0418">Kinase</keyword>
<dbReference type="InterPro" id="IPR000719">
    <property type="entry name" value="Prot_kinase_dom"/>
</dbReference>
<gene>
    <name evidence="3" type="ORF">TVAG_467570</name>
</gene>
<dbReference type="eggNOG" id="KOG0192">
    <property type="taxonomic scope" value="Eukaryota"/>
</dbReference>
<dbReference type="EMBL" id="DS115345">
    <property type="protein sequence ID" value="EAX84462.1"/>
    <property type="molecule type" value="Genomic_DNA"/>
</dbReference>
<dbReference type="VEuPathDB" id="TrichDB:TVAG_467570"/>